<protein>
    <submittedName>
        <fullName evidence="4">Transcriptional regulator XRE family</fullName>
    </submittedName>
</protein>
<keyword evidence="2" id="KW-0812">Transmembrane</keyword>
<feature type="compositionally biased region" description="Low complexity" evidence="1">
    <location>
        <begin position="295"/>
        <end position="322"/>
    </location>
</feature>
<dbReference type="InterPro" id="IPR001387">
    <property type="entry name" value="Cro/C1-type_HTH"/>
</dbReference>
<accession>A0A388TAQ9</accession>
<feature type="transmembrane region" description="Helical" evidence="2">
    <location>
        <begin position="142"/>
        <end position="164"/>
    </location>
</feature>
<dbReference type="AlphaFoldDB" id="A0A388TAQ9"/>
<evidence type="ECO:0000256" key="1">
    <source>
        <dbReference type="SAM" id="MobiDB-lite"/>
    </source>
</evidence>
<dbReference type="GO" id="GO:0003677">
    <property type="term" value="F:DNA binding"/>
    <property type="evidence" value="ECO:0007669"/>
    <property type="project" value="InterPro"/>
</dbReference>
<comment type="caution">
    <text evidence="4">The sequence shown here is derived from an EMBL/GenBank/DDBJ whole genome shotgun (WGS) entry which is preliminary data.</text>
</comment>
<evidence type="ECO:0000259" key="3">
    <source>
        <dbReference type="SMART" id="SM00530"/>
    </source>
</evidence>
<dbReference type="Pfam" id="PF13464">
    <property type="entry name" value="RodZ_C"/>
    <property type="match status" value="1"/>
</dbReference>
<keyword evidence="2" id="KW-1133">Transmembrane helix</keyword>
<dbReference type="InterPro" id="IPR050400">
    <property type="entry name" value="Bact_Cytoskel_RodZ"/>
</dbReference>
<feature type="region of interest" description="Disordered" evidence="1">
    <location>
        <begin position="277"/>
        <end position="324"/>
    </location>
</feature>
<reference evidence="4 5" key="1">
    <citation type="journal article" date="2019" name="ISME J.">
        <title>Genome analyses of uncultured TG2/ZB3 bacteria in 'Margulisbacteria' specifically attached to ectosymbiotic spirochetes of protists in the termite gut.</title>
        <authorList>
            <person name="Utami Y.D."/>
            <person name="Kuwahara H."/>
            <person name="Igai K."/>
            <person name="Murakami T."/>
            <person name="Sugaya K."/>
            <person name="Morikawa T."/>
            <person name="Nagura Y."/>
            <person name="Yuki M."/>
            <person name="Deevong P."/>
            <person name="Inoue T."/>
            <person name="Kihara K."/>
            <person name="Lo N."/>
            <person name="Yamada A."/>
            <person name="Ohkuma M."/>
            <person name="Hongoh Y."/>
        </authorList>
    </citation>
    <scope>NUCLEOTIDE SEQUENCE [LARGE SCALE GENOMIC DNA]</scope>
    <source>
        <strain evidence="4">NkOx7-01</strain>
    </source>
</reference>
<dbReference type="Proteomes" id="UP000269352">
    <property type="component" value="Unassembled WGS sequence"/>
</dbReference>
<name>A0A388TAQ9_TERA1</name>
<dbReference type="SUPFAM" id="SSF47413">
    <property type="entry name" value="lambda repressor-like DNA-binding domains"/>
    <property type="match status" value="1"/>
</dbReference>
<keyword evidence="2" id="KW-0472">Membrane</keyword>
<dbReference type="InterPro" id="IPR025194">
    <property type="entry name" value="RodZ-like_C"/>
</dbReference>
<dbReference type="CDD" id="cd00093">
    <property type="entry name" value="HTH_XRE"/>
    <property type="match status" value="1"/>
</dbReference>
<dbReference type="Gene3D" id="1.10.260.40">
    <property type="entry name" value="lambda repressor-like DNA-binding domains"/>
    <property type="match status" value="1"/>
</dbReference>
<dbReference type="PANTHER" id="PTHR34475">
    <property type="match status" value="1"/>
</dbReference>
<feature type="region of interest" description="Disordered" evidence="1">
    <location>
        <begin position="175"/>
        <end position="198"/>
    </location>
</feature>
<proteinExistence type="predicted"/>
<sequence>MTDNTLETPDHSAPEKLTLGQRLKQAREAKQLDLADAASHIKIKKAFLEQLEQDEFKKLPNLITAKGFAKVYAAFLGLPVEEIAAEFNALFPSAAGHKRAATEVKVGLAVDKRTLFPNGMKTMNAPGFNNFHSTRNKKNNKWLWRLFLGAALIAGALGIFIYSINSSLGSITNNNLRQQNDLPRLNSKDTPESKQQNYNPNKVYIDATALNRTYISVIIDGRTIFQGNLERGDSKTWEGDQYIKIRATIPRNLRLYVNGKDYGLLDEQSTMQEKTFFTPSSQEKAADVPPPAPKPVVNAPAQTPAAAPAEPVNEAPATPTPNRNSFFGFI</sequence>
<dbReference type="PANTHER" id="PTHR34475:SF1">
    <property type="entry name" value="CYTOSKELETON PROTEIN RODZ"/>
    <property type="match status" value="1"/>
</dbReference>
<gene>
    <name evidence="4" type="ORF">NO1_1113</name>
</gene>
<feature type="domain" description="HTH cro/C1-type" evidence="3">
    <location>
        <begin position="22"/>
        <end position="83"/>
    </location>
</feature>
<dbReference type="SMART" id="SM00530">
    <property type="entry name" value="HTH_XRE"/>
    <property type="match status" value="1"/>
</dbReference>
<dbReference type="Pfam" id="PF13413">
    <property type="entry name" value="HTH_25"/>
    <property type="match status" value="1"/>
</dbReference>
<evidence type="ECO:0000313" key="4">
    <source>
        <dbReference type="EMBL" id="GBR73831.1"/>
    </source>
</evidence>
<keyword evidence="5" id="KW-1185">Reference proteome</keyword>
<evidence type="ECO:0000256" key="2">
    <source>
        <dbReference type="SAM" id="Phobius"/>
    </source>
</evidence>
<dbReference type="EMBL" id="BGZN01000021">
    <property type="protein sequence ID" value="GBR73831.1"/>
    <property type="molecule type" value="Genomic_DNA"/>
</dbReference>
<dbReference type="InterPro" id="IPR010982">
    <property type="entry name" value="Lambda_DNA-bd_dom_sf"/>
</dbReference>
<organism evidence="4 5">
    <name type="scientific">Termititenax aidoneus</name>
    <dbReference type="NCBI Taxonomy" id="2218524"/>
    <lineage>
        <taxon>Bacteria</taxon>
        <taxon>Bacillati</taxon>
        <taxon>Candidatus Margulisiibacteriota</taxon>
        <taxon>Candidatus Termititenacia</taxon>
        <taxon>Candidatus Termititenacales</taxon>
        <taxon>Candidatus Termititenacaceae</taxon>
        <taxon>Candidatus Termititenax</taxon>
    </lineage>
</organism>
<evidence type="ECO:0000313" key="5">
    <source>
        <dbReference type="Proteomes" id="UP000269352"/>
    </source>
</evidence>